<dbReference type="EMBL" id="JAJTWU010000009">
    <property type="protein sequence ID" value="MCE4556931.1"/>
    <property type="molecule type" value="Genomic_DNA"/>
</dbReference>
<dbReference type="SUPFAM" id="SSF55781">
    <property type="entry name" value="GAF domain-like"/>
    <property type="match status" value="1"/>
</dbReference>
<dbReference type="Pfam" id="PF02518">
    <property type="entry name" value="HATPase_c"/>
    <property type="match status" value="1"/>
</dbReference>
<gene>
    <name evidence="10" type="ORF">LXT13_21265</name>
</gene>
<organism evidence="10 11">
    <name type="scientific">Pelomonas cellulosilytica</name>
    <dbReference type="NCBI Taxonomy" id="2906762"/>
    <lineage>
        <taxon>Bacteria</taxon>
        <taxon>Pseudomonadati</taxon>
        <taxon>Pseudomonadota</taxon>
        <taxon>Betaproteobacteria</taxon>
        <taxon>Burkholderiales</taxon>
        <taxon>Sphaerotilaceae</taxon>
        <taxon>Roseateles</taxon>
    </lineage>
</organism>
<feature type="coiled-coil region" evidence="6">
    <location>
        <begin position="382"/>
        <end position="489"/>
    </location>
</feature>
<dbReference type="RefSeq" id="WP_233374316.1">
    <property type="nucleotide sequence ID" value="NZ_JAJTWU010000009.1"/>
</dbReference>
<dbReference type="Pfam" id="PF00512">
    <property type="entry name" value="HisKA"/>
    <property type="match status" value="1"/>
</dbReference>
<dbReference type="InterPro" id="IPR003594">
    <property type="entry name" value="HATPase_dom"/>
</dbReference>
<dbReference type="Gene3D" id="3.40.50.2300">
    <property type="match status" value="3"/>
</dbReference>
<dbReference type="SMART" id="SM00448">
    <property type="entry name" value="REC"/>
    <property type="match status" value="3"/>
</dbReference>
<keyword evidence="7" id="KW-0472">Membrane</keyword>
<keyword evidence="6" id="KW-0175">Coiled coil</keyword>
<dbReference type="PANTHER" id="PTHR45339">
    <property type="entry name" value="HYBRID SIGNAL TRANSDUCTION HISTIDINE KINASE J"/>
    <property type="match status" value="1"/>
</dbReference>
<dbReference type="InterPro" id="IPR036097">
    <property type="entry name" value="HisK_dim/P_sf"/>
</dbReference>
<feature type="domain" description="Response regulatory" evidence="9">
    <location>
        <begin position="770"/>
        <end position="883"/>
    </location>
</feature>
<feature type="domain" description="Response regulatory" evidence="9">
    <location>
        <begin position="892"/>
        <end position="1009"/>
    </location>
</feature>
<dbReference type="CDD" id="cd17546">
    <property type="entry name" value="REC_hyHK_CKI1_RcsC-like"/>
    <property type="match status" value="1"/>
</dbReference>
<accession>A0ABS8XW97</accession>
<feature type="transmembrane region" description="Helical" evidence="7">
    <location>
        <begin position="20"/>
        <end position="47"/>
    </location>
</feature>
<proteinExistence type="predicted"/>
<evidence type="ECO:0000256" key="1">
    <source>
        <dbReference type="ARBA" id="ARBA00000085"/>
    </source>
</evidence>
<feature type="modified residue" description="4-aspartylphosphate" evidence="5">
    <location>
        <position position="1089"/>
    </location>
</feature>
<keyword evidence="11" id="KW-1185">Reference proteome</keyword>
<dbReference type="Pfam" id="PF00072">
    <property type="entry name" value="Response_reg"/>
    <property type="match status" value="3"/>
</dbReference>
<name>A0ABS8XW97_9BURK</name>
<dbReference type="PANTHER" id="PTHR45339:SF1">
    <property type="entry name" value="HYBRID SIGNAL TRANSDUCTION HISTIDINE KINASE J"/>
    <property type="match status" value="1"/>
</dbReference>
<dbReference type="PROSITE" id="PS50110">
    <property type="entry name" value="RESPONSE_REGULATORY"/>
    <property type="match status" value="3"/>
</dbReference>
<evidence type="ECO:0000313" key="10">
    <source>
        <dbReference type="EMBL" id="MCE4556931.1"/>
    </source>
</evidence>
<dbReference type="InterPro" id="IPR003661">
    <property type="entry name" value="HisK_dim/P_dom"/>
</dbReference>
<dbReference type="SMART" id="SM00388">
    <property type="entry name" value="HisKA"/>
    <property type="match status" value="1"/>
</dbReference>
<sequence length="1162" mass="129000">MTETAEDTAQFRRILFRNLALPLVMGLAGIVVFVGLLWHLIGLLNWVDHTHRVIAKGQDLSTLLADQESGMRGFLLSGEESFLAPYSLAQAKFGSELREAQALAADNVAQVDRLRRIGALAERWDGYASEVISMRRRGEAVERVVRSERGKQLFDEMRRELRVFMDTESRLLRERREEAENSTWTAVASYISLLLVISGGIAWAGQRDIRQLSRDYGEALGRMRESGRESEARAWLRGAQADLANQLAGERRAAAICIRTLDFLAERIGAVVSAAFARDTDGRLQRTAAHGVRLDDATIADADAGLAAQAWQDGRLRRLPGLQAGFLKVATTLGDMLPQEVVLLPAVHEGEVNAVLELGFLQPPDERAMALLAQFQEPLGALLNAAANRERLQLSLEETRQLNEELQVQQEELQTQQEELRTANEELSEQSRVLAESQLQLEQQRAELEQTNVQLAEQSEALSRRNEALNQAQAALKEHAQELQRASRYKSEFLANMSHELRTPLNSSLILSKLLADNKPGTLTEEQLRFARTIHAAGQDLLTLINDILDLSKVEAGKLEIDPRPMPLDTLADAMKRTFEPLAQEKRLAFAIEQAPGLPDTVLTDAQRAEQILRNLLSNAIKFTDKGSVTLRMEPRPAGVAFIVSDTGIGIPAAQQQRVFEAFQQGDGALNRRYGGTGLGLSISRQLAALLGGDIQLSSTEGQGSQFTLTLPLRMAADASHAAFRQAQVPPPAPVTTPVAAAPAAPRIDAPPAFADDRRELASDTPPQRLALVVEDDLPFAGILYDLAHEMQYRCLVATHGSEALELANTHLPQAILLDVRLPDGSGLAVLERLKENPRTRHIPVHVVAGEDFRDVALPLGAVGTAIKPTTREELIAIFRKLERHGADEVRRLLLVEDDARQRESIAQLIGDDDIEVVAVERGEQALRLLDEQHFDCMITDLKLPDMDGSELLARMAARGSDITLPPVIVYTGRHLSRDEEAELNRYSRSIIIKGARSPERLLDEVTLFLHRVESRMSGERRDLLRAARNREQVFEGRKVLLVDDDMRNVFALTSLLEQRGLTVEPARNGVEALEKLEAQTDIDIVLMDVMMPVMDGLEATRRIRADARWQKLPVIAITAKAMRDDQEQCRKAGCNDYLAKPIELDRLISLLRVWLPGLERN</sequence>
<evidence type="ECO:0000259" key="9">
    <source>
        <dbReference type="PROSITE" id="PS50110"/>
    </source>
</evidence>
<dbReference type="SUPFAM" id="SSF52172">
    <property type="entry name" value="CheY-like"/>
    <property type="match status" value="3"/>
</dbReference>
<dbReference type="InterPro" id="IPR004358">
    <property type="entry name" value="Sig_transdc_His_kin-like_C"/>
</dbReference>
<reference evidence="10 11" key="1">
    <citation type="submission" date="2021-12" db="EMBL/GenBank/DDBJ databases">
        <title>Genome seq of P8.</title>
        <authorList>
            <person name="Seo T."/>
        </authorList>
    </citation>
    <scope>NUCLEOTIDE SEQUENCE [LARGE SCALE GENOMIC DNA]</scope>
    <source>
        <strain evidence="10 11">P8</strain>
    </source>
</reference>
<keyword evidence="7" id="KW-1133">Transmembrane helix</keyword>
<evidence type="ECO:0000256" key="6">
    <source>
        <dbReference type="SAM" id="Coils"/>
    </source>
</evidence>
<dbReference type="InterPro" id="IPR001789">
    <property type="entry name" value="Sig_transdc_resp-reg_receiver"/>
</dbReference>
<dbReference type="Gene3D" id="1.10.287.130">
    <property type="match status" value="1"/>
</dbReference>
<dbReference type="CDD" id="cd19410">
    <property type="entry name" value="HK9-like_sensor"/>
    <property type="match status" value="1"/>
</dbReference>
<protein>
    <recommendedName>
        <fullName evidence="2">histidine kinase</fullName>
        <ecNumber evidence="2">2.7.13.3</ecNumber>
    </recommendedName>
</protein>
<keyword evidence="3 5" id="KW-0597">Phosphoprotein</keyword>
<dbReference type="SUPFAM" id="SSF55874">
    <property type="entry name" value="ATPase domain of HSP90 chaperone/DNA topoisomerase II/histidine kinase"/>
    <property type="match status" value="1"/>
</dbReference>
<evidence type="ECO:0000256" key="2">
    <source>
        <dbReference type="ARBA" id="ARBA00012438"/>
    </source>
</evidence>
<dbReference type="InterPro" id="IPR005467">
    <property type="entry name" value="His_kinase_dom"/>
</dbReference>
<feature type="domain" description="Response regulatory" evidence="9">
    <location>
        <begin position="1039"/>
        <end position="1156"/>
    </location>
</feature>
<dbReference type="SUPFAM" id="SSF47384">
    <property type="entry name" value="Homodimeric domain of signal transducing histidine kinase"/>
    <property type="match status" value="1"/>
</dbReference>
<dbReference type="Gene3D" id="3.30.565.10">
    <property type="entry name" value="Histidine kinase-like ATPase, C-terminal domain"/>
    <property type="match status" value="1"/>
</dbReference>
<evidence type="ECO:0000313" key="11">
    <source>
        <dbReference type="Proteomes" id="UP001200741"/>
    </source>
</evidence>
<dbReference type="InterPro" id="IPR036890">
    <property type="entry name" value="HATPase_C_sf"/>
</dbReference>
<keyword evidence="4" id="KW-0902">Two-component regulatory system</keyword>
<evidence type="ECO:0000256" key="4">
    <source>
        <dbReference type="ARBA" id="ARBA00023012"/>
    </source>
</evidence>
<evidence type="ECO:0000259" key="8">
    <source>
        <dbReference type="PROSITE" id="PS50109"/>
    </source>
</evidence>
<comment type="catalytic activity">
    <reaction evidence="1">
        <text>ATP + protein L-histidine = ADP + protein N-phospho-L-histidine.</text>
        <dbReference type="EC" id="2.7.13.3"/>
    </reaction>
</comment>
<dbReference type="PRINTS" id="PR00344">
    <property type="entry name" value="BCTRLSENSOR"/>
</dbReference>
<evidence type="ECO:0000256" key="5">
    <source>
        <dbReference type="PROSITE-ProRule" id="PRU00169"/>
    </source>
</evidence>
<keyword evidence="7" id="KW-0812">Transmembrane</keyword>
<dbReference type="InterPro" id="IPR011006">
    <property type="entry name" value="CheY-like_superfamily"/>
</dbReference>
<dbReference type="CDD" id="cd16922">
    <property type="entry name" value="HATPase_EvgS-ArcB-TorS-like"/>
    <property type="match status" value="1"/>
</dbReference>
<feature type="modified residue" description="4-aspartylphosphate" evidence="5">
    <location>
        <position position="819"/>
    </location>
</feature>
<dbReference type="Pfam" id="PF05227">
    <property type="entry name" value="CHASE3"/>
    <property type="match status" value="1"/>
</dbReference>
<feature type="domain" description="Histidine kinase" evidence="8">
    <location>
        <begin position="496"/>
        <end position="715"/>
    </location>
</feature>
<dbReference type="CDD" id="cd00156">
    <property type="entry name" value="REC"/>
    <property type="match status" value="1"/>
</dbReference>
<evidence type="ECO:0000256" key="3">
    <source>
        <dbReference type="ARBA" id="ARBA00022553"/>
    </source>
</evidence>
<evidence type="ECO:0000256" key="7">
    <source>
        <dbReference type="SAM" id="Phobius"/>
    </source>
</evidence>
<dbReference type="InterPro" id="IPR007891">
    <property type="entry name" value="CHASE3"/>
</dbReference>
<dbReference type="CDD" id="cd00082">
    <property type="entry name" value="HisKA"/>
    <property type="match status" value="1"/>
</dbReference>
<feature type="modified residue" description="4-aspartylphosphate" evidence="5">
    <location>
        <position position="941"/>
    </location>
</feature>
<dbReference type="EC" id="2.7.13.3" evidence="2"/>
<dbReference type="Proteomes" id="UP001200741">
    <property type="component" value="Unassembled WGS sequence"/>
</dbReference>
<dbReference type="SMART" id="SM00387">
    <property type="entry name" value="HATPase_c"/>
    <property type="match status" value="1"/>
</dbReference>
<comment type="caution">
    <text evidence="10">The sequence shown here is derived from an EMBL/GenBank/DDBJ whole genome shotgun (WGS) entry which is preliminary data.</text>
</comment>
<dbReference type="PROSITE" id="PS50109">
    <property type="entry name" value="HIS_KIN"/>
    <property type="match status" value="1"/>
</dbReference>